<dbReference type="AlphaFoldDB" id="A0A6C0DZZ7"/>
<accession>A0A6C0DZZ7</accession>
<sequence>MSNKYQVLETITAVARIITLVFKPKGTKIAIRDHNIVLCEPNPSKFYGLKIAQGLDRYINGDSREDIYVLNRVICNFIELYITPSKQMAPDMYSHYINLAQYLRLGLITLQETYKSGTVVGTLQYFIIVLTAIIDNTYYPEMLYNRTISRKKSFLDDSSSQDTQDNNKDNVIYSTIFDIDKFKNFWTQEEILSLCTQLESCFKNPIKKKERRDSNISDNSYEINDDDIEEQEDNNKYATPKSTSNLLVQGYLLSINNILDIMDKRFTTILEQSVKGSN</sequence>
<protein>
    <submittedName>
        <fullName evidence="2">Uncharacterized protein</fullName>
    </submittedName>
</protein>
<feature type="compositionally biased region" description="Acidic residues" evidence="1">
    <location>
        <begin position="223"/>
        <end position="232"/>
    </location>
</feature>
<reference evidence="2" key="1">
    <citation type="journal article" date="2020" name="Nature">
        <title>Giant virus diversity and host interactions through global metagenomics.</title>
        <authorList>
            <person name="Schulz F."/>
            <person name="Roux S."/>
            <person name="Paez-Espino D."/>
            <person name="Jungbluth S."/>
            <person name="Walsh D.A."/>
            <person name="Denef V.J."/>
            <person name="McMahon K.D."/>
            <person name="Konstantinidis K.T."/>
            <person name="Eloe-Fadrosh E.A."/>
            <person name="Kyrpides N.C."/>
            <person name="Woyke T."/>
        </authorList>
    </citation>
    <scope>NUCLEOTIDE SEQUENCE</scope>
    <source>
        <strain evidence="2">GVMAG-M-3300023179-103</strain>
    </source>
</reference>
<proteinExistence type="predicted"/>
<feature type="region of interest" description="Disordered" evidence="1">
    <location>
        <begin position="213"/>
        <end position="240"/>
    </location>
</feature>
<evidence type="ECO:0000313" key="2">
    <source>
        <dbReference type="EMBL" id="QHT21930.1"/>
    </source>
</evidence>
<evidence type="ECO:0000256" key="1">
    <source>
        <dbReference type="SAM" id="MobiDB-lite"/>
    </source>
</evidence>
<dbReference type="EMBL" id="MN739698">
    <property type="protein sequence ID" value="QHT21930.1"/>
    <property type="molecule type" value="Genomic_DNA"/>
</dbReference>
<organism evidence="2">
    <name type="scientific">viral metagenome</name>
    <dbReference type="NCBI Taxonomy" id="1070528"/>
    <lineage>
        <taxon>unclassified sequences</taxon>
        <taxon>metagenomes</taxon>
        <taxon>organismal metagenomes</taxon>
    </lineage>
</organism>
<name>A0A6C0DZZ7_9ZZZZ</name>